<evidence type="ECO:0000256" key="5">
    <source>
        <dbReference type="PROSITE-ProRule" id="PRU10007"/>
    </source>
</evidence>
<comment type="similarity">
    <text evidence="1 6">Belongs to the aldehyde dehydrogenase family.</text>
</comment>
<evidence type="ECO:0000256" key="6">
    <source>
        <dbReference type="RuleBase" id="RU003345"/>
    </source>
</evidence>
<dbReference type="InterPro" id="IPR029510">
    <property type="entry name" value="Ald_DH_CS_GLU"/>
</dbReference>
<keyword evidence="3" id="KW-0520">NAD</keyword>
<dbReference type="InterPro" id="IPR016161">
    <property type="entry name" value="Ald_DH/histidinol_DH"/>
</dbReference>
<dbReference type="Gene3D" id="3.40.605.10">
    <property type="entry name" value="Aldehyde Dehydrogenase, Chain A, domain 1"/>
    <property type="match status" value="1"/>
</dbReference>
<dbReference type="Proteomes" id="UP000567922">
    <property type="component" value="Unassembled WGS sequence"/>
</dbReference>
<feature type="domain" description="Aldehyde dehydrogenase" evidence="7">
    <location>
        <begin position="10"/>
        <end position="476"/>
    </location>
</feature>
<evidence type="ECO:0000313" key="8">
    <source>
        <dbReference type="EMBL" id="MBB3036843.1"/>
    </source>
</evidence>
<dbReference type="PROSITE" id="PS00687">
    <property type="entry name" value="ALDEHYDE_DEHYDR_GLU"/>
    <property type="match status" value="1"/>
</dbReference>
<dbReference type="EC" id="1.2.1.8" evidence="8"/>
<accession>A0A839RLA5</accession>
<dbReference type="PROSITE" id="PS00070">
    <property type="entry name" value="ALDEHYDE_DEHYDR_CYS"/>
    <property type="match status" value="1"/>
</dbReference>
<dbReference type="InterPro" id="IPR016163">
    <property type="entry name" value="Ald_DH_C"/>
</dbReference>
<dbReference type="SUPFAM" id="SSF53720">
    <property type="entry name" value="ALDH-like"/>
    <property type="match status" value="1"/>
</dbReference>
<sequence length="496" mass="52960">MNDLYLEGRWVSPAQTSRGRAIINPADGSELTTVDEAAPDDVDRAVRAARKAFDDGSWRETPARERGEIVRTVATLLERDKEKIAHTESLDTGKTVAEARIDIDDVAAVFRYYANLADTDGGRIVDAGSSEVVSRVVYEPVGVCSLIAPWNYPLLQMSWKLAPALVAGNTTVIKPSEVTPLSTIHLVKLLDEAGVPGGVVNLVLGGGPEVGAAMVSHPGVDLVSFTGGLATGKRIMAAAAEGVKKVALELGGKNPNVVFADVDLDTAVDYALAAAFFHSGQVCSAGSRLIIEDAIHDEFVAELGRRADLIRLGDGLDPESECGPLVSAEHRDKVEAYIATAQSEGARLVAGGSRPTDPGLQDGYFLRPTVFADCTRDMTIVREEVFGPVVSVERFATEAEAVRLANDTEYGLAGAVWTNDASRAQRVAAALRHGTVWINDYHPYVPQAEWGGFGKSGIGRELGPSGLDEYRESKHIYHNIAPAPMRWFKGGTGGNE</sequence>
<dbReference type="PANTHER" id="PTHR43860:SF2">
    <property type="entry name" value="BETAINE ALDEHYDE DEHYDROGENASE-RELATED"/>
    <property type="match status" value="1"/>
</dbReference>
<reference evidence="8 9" key="1">
    <citation type="submission" date="2020-08" db="EMBL/GenBank/DDBJ databases">
        <title>Sequencing the genomes of 1000 actinobacteria strains.</title>
        <authorList>
            <person name="Klenk H.-P."/>
        </authorList>
    </citation>
    <scope>NUCLEOTIDE SEQUENCE [LARGE SCALE GENOMIC DNA]</scope>
    <source>
        <strain evidence="8 9">DSM 45258</strain>
    </source>
</reference>
<dbReference type="RefSeq" id="WP_064442118.1">
    <property type="nucleotide sequence ID" value="NZ_BDDI01000019.1"/>
</dbReference>
<dbReference type="InterPro" id="IPR016160">
    <property type="entry name" value="Ald_DH_CS_CYS"/>
</dbReference>
<name>A0A839RLA5_9ACTN</name>
<evidence type="ECO:0000313" key="9">
    <source>
        <dbReference type="Proteomes" id="UP000567922"/>
    </source>
</evidence>
<dbReference type="InterPro" id="IPR015590">
    <property type="entry name" value="Aldehyde_DH_dom"/>
</dbReference>
<dbReference type="FunFam" id="3.40.309.10:FF:000012">
    <property type="entry name" value="Betaine aldehyde dehydrogenase"/>
    <property type="match status" value="1"/>
</dbReference>
<dbReference type="Pfam" id="PF00171">
    <property type="entry name" value="Aldedh"/>
    <property type="match status" value="1"/>
</dbReference>
<dbReference type="Gene3D" id="3.40.309.10">
    <property type="entry name" value="Aldehyde Dehydrogenase, Chain A, domain 2"/>
    <property type="match status" value="1"/>
</dbReference>
<dbReference type="PANTHER" id="PTHR43860">
    <property type="entry name" value="BETAINE ALDEHYDE DEHYDROGENASE"/>
    <property type="match status" value="1"/>
</dbReference>
<dbReference type="AlphaFoldDB" id="A0A839RLA5"/>
<keyword evidence="2 6" id="KW-0560">Oxidoreductase</keyword>
<evidence type="ECO:0000256" key="1">
    <source>
        <dbReference type="ARBA" id="ARBA00009986"/>
    </source>
</evidence>
<protein>
    <submittedName>
        <fullName evidence="8">Betaine-aldehyde dehydrogenase</fullName>
        <ecNumber evidence="8">1.2.1.8</ecNumber>
    </submittedName>
</protein>
<feature type="active site" evidence="5">
    <location>
        <position position="249"/>
    </location>
</feature>
<keyword evidence="9" id="KW-1185">Reference proteome</keyword>
<evidence type="ECO:0000256" key="3">
    <source>
        <dbReference type="ARBA" id="ARBA00023027"/>
    </source>
</evidence>
<gene>
    <name evidence="8" type="ORF">FHU29_001277</name>
</gene>
<dbReference type="FunFam" id="3.40.605.10:FF:000007">
    <property type="entry name" value="NAD/NADP-dependent betaine aldehyde dehydrogenase"/>
    <property type="match status" value="1"/>
</dbReference>
<dbReference type="EMBL" id="JACHWS010000001">
    <property type="protein sequence ID" value="MBB3036843.1"/>
    <property type="molecule type" value="Genomic_DNA"/>
</dbReference>
<dbReference type="GO" id="GO:0008802">
    <property type="term" value="F:betaine-aldehyde dehydrogenase (NAD+) activity"/>
    <property type="evidence" value="ECO:0007669"/>
    <property type="project" value="UniProtKB-EC"/>
</dbReference>
<dbReference type="OrthoDB" id="6882680at2"/>
<proteinExistence type="inferred from homology"/>
<evidence type="ECO:0000259" key="7">
    <source>
        <dbReference type="Pfam" id="PF00171"/>
    </source>
</evidence>
<comment type="pathway">
    <text evidence="4">Amine and polyamine biosynthesis; betaine biosynthesis via choline pathway; betaine from betaine aldehyde: step 1/1.</text>
</comment>
<organism evidence="8 9">
    <name type="scientific">Hoyosella altamirensis</name>
    <dbReference type="NCBI Taxonomy" id="616997"/>
    <lineage>
        <taxon>Bacteria</taxon>
        <taxon>Bacillati</taxon>
        <taxon>Actinomycetota</taxon>
        <taxon>Actinomycetes</taxon>
        <taxon>Mycobacteriales</taxon>
        <taxon>Hoyosellaceae</taxon>
        <taxon>Hoyosella</taxon>
    </lineage>
</organism>
<evidence type="ECO:0000256" key="2">
    <source>
        <dbReference type="ARBA" id="ARBA00023002"/>
    </source>
</evidence>
<dbReference type="InterPro" id="IPR016162">
    <property type="entry name" value="Ald_DH_N"/>
</dbReference>
<comment type="caution">
    <text evidence="8">The sequence shown here is derived from an EMBL/GenBank/DDBJ whole genome shotgun (WGS) entry which is preliminary data.</text>
</comment>
<evidence type="ECO:0000256" key="4">
    <source>
        <dbReference type="ARBA" id="ARBA00037921"/>
    </source>
</evidence>